<sequence length="108" mass="11853">MYHQLAAAILLIPLLWGCGRAPAAADVPMKSATYYEMHLQEAAQVASRCHLLNEQQQRKLSGRDYQEWRISNEWANCHTAISVTDAAALRDSLLKPPASHGANAALSP</sequence>
<keyword evidence="3" id="KW-1185">Reference proteome</keyword>
<gene>
    <name evidence="2" type="ORF">GTP81_03650</name>
</gene>
<evidence type="ECO:0000313" key="3">
    <source>
        <dbReference type="Proteomes" id="UP000484875"/>
    </source>
</evidence>
<organism evidence="2 3">
    <name type="scientific">Duganella vulcania</name>
    <dbReference type="NCBI Taxonomy" id="2692166"/>
    <lineage>
        <taxon>Bacteria</taxon>
        <taxon>Pseudomonadati</taxon>
        <taxon>Pseudomonadota</taxon>
        <taxon>Betaproteobacteria</taxon>
        <taxon>Burkholderiales</taxon>
        <taxon>Oxalobacteraceae</taxon>
        <taxon>Telluria group</taxon>
        <taxon>Duganella</taxon>
    </lineage>
</organism>
<dbReference type="Proteomes" id="UP000484875">
    <property type="component" value="Unassembled WGS sequence"/>
</dbReference>
<feature type="chain" id="PRO_5032509636" description="Lipoprotein" evidence="1">
    <location>
        <begin position="24"/>
        <end position="108"/>
    </location>
</feature>
<reference evidence="2 3" key="1">
    <citation type="submission" date="2019-12" db="EMBL/GenBank/DDBJ databases">
        <title>Novel species isolated from a subtropical stream in China.</title>
        <authorList>
            <person name="Lu H."/>
        </authorList>
    </citation>
    <scope>NUCLEOTIDE SEQUENCE [LARGE SCALE GENOMIC DNA]</scope>
    <source>
        <strain evidence="2 3">FT107W</strain>
    </source>
</reference>
<evidence type="ECO:0000256" key="1">
    <source>
        <dbReference type="SAM" id="SignalP"/>
    </source>
</evidence>
<dbReference type="EMBL" id="WWCV01000004">
    <property type="protein sequence ID" value="MYN15841.1"/>
    <property type="molecule type" value="Genomic_DNA"/>
</dbReference>
<dbReference type="AlphaFoldDB" id="A0A845HAQ7"/>
<dbReference type="RefSeq" id="WP_161088621.1">
    <property type="nucleotide sequence ID" value="NZ_WWCV01000004.1"/>
</dbReference>
<accession>A0A845HAQ7</accession>
<proteinExistence type="predicted"/>
<evidence type="ECO:0008006" key="4">
    <source>
        <dbReference type="Google" id="ProtNLM"/>
    </source>
</evidence>
<protein>
    <recommendedName>
        <fullName evidence="4">Lipoprotein</fullName>
    </recommendedName>
</protein>
<comment type="caution">
    <text evidence="2">The sequence shown here is derived from an EMBL/GenBank/DDBJ whole genome shotgun (WGS) entry which is preliminary data.</text>
</comment>
<name>A0A845HAQ7_9BURK</name>
<feature type="signal peptide" evidence="1">
    <location>
        <begin position="1"/>
        <end position="23"/>
    </location>
</feature>
<evidence type="ECO:0000313" key="2">
    <source>
        <dbReference type="EMBL" id="MYN15841.1"/>
    </source>
</evidence>
<keyword evidence="1" id="KW-0732">Signal</keyword>